<feature type="region of interest" description="Disordered" evidence="1">
    <location>
        <begin position="516"/>
        <end position="541"/>
    </location>
</feature>
<name>A0A1A9VD26_GLOAU</name>
<dbReference type="Proteomes" id="UP000078200">
    <property type="component" value="Unassembled WGS sequence"/>
</dbReference>
<proteinExistence type="predicted"/>
<reference evidence="2" key="1">
    <citation type="submission" date="2020-05" db="UniProtKB">
        <authorList>
            <consortium name="EnsemblMetazoa"/>
        </authorList>
    </citation>
    <scope>IDENTIFICATION</scope>
    <source>
        <strain evidence="2">TTRI</strain>
    </source>
</reference>
<dbReference type="AlphaFoldDB" id="A0A1A9VD26"/>
<dbReference type="VEuPathDB" id="VectorBase:GAUT033382"/>
<protein>
    <recommendedName>
        <fullName evidence="4">Dynein regulatory complex protein 10</fullName>
    </recommendedName>
</protein>
<feature type="compositionally biased region" description="Basic and acidic residues" evidence="1">
    <location>
        <begin position="530"/>
        <end position="541"/>
    </location>
</feature>
<sequence>MEKRYSSARWLGIDETPSFNWKKREEILCHLIEALNENLKIALLIPDILENPQTISHCLTDSKYKQAIELINDFLRDKEKCPPEEIPTHLDSATNSLIDYFINNSGILHYIPKVVKKLKPSQLKLLSYLEMIKDLAGENLSKTALAAMKFKSNINQTQDSAEDLENYIEKKRKFRTKRLFAIIAEFAQRTKLALLLPIIVENYQKLKIYLSGTKYEFVSDLIQDFHANKDKAEYAEMPKYIDRDSDKIIETILANHEIVKYLPRKWFDNLSPGEFKLFKCLDDTINIAKIRFCRGSLQELDIQQVAQEFYDKNQDMIAETKYLEQKLRNKRVTTFWKKIAREVVVHQLGERMQSEAISFAINFQTETDSITRQIKKARQLHALTEKELEDQNQIAKKAYETSLRHNSKIEKIAAAEHRKLTIILESLIEKYDKMMFEKLSETMSLSEAYKAIKKSTKNVEEEYNRVKDLHYELVIKRDPDYYSSRVDVFKFVRAVAIIQRWYRSVAGEKNLLQKIPSEKAPTKKGKTTRMKTERVVRRSKS</sequence>
<evidence type="ECO:0000313" key="3">
    <source>
        <dbReference type="Proteomes" id="UP000078200"/>
    </source>
</evidence>
<keyword evidence="3" id="KW-1185">Reference proteome</keyword>
<organism evidence="2 3">
    <name type="scientific">Glossina austeni</name>
    <name type="common">Savannah tsetse fly</name>
    <dbReference type="NCBI Taxonomy" id="7395"/>
    <lineage>
        <taxon>Eukaryota</taxon>
        <taxon>Metazoa</taxon>
        <taxon>Ecdysozoa</taxon>
        <taxon>Arthropoda</taxon>
        <taxon>Hexapoda</taxon>
        <taxon>Insecta</taxon>
        <taxon>Pterygota</taxon>
        <taxon>Neoptera</taxon>
        <taxon>Endopterygota</taxon>
        <taxon>Diptera</taxon>
        <taxon>Brachycera</taxon>
        <taxon>Muscomorpha</taxon>
        <taxon>Hippoboscoidea</taxon>
        <taxon>Glossinidae</taxon>
        <taxon>Glossina</taxon>
    </lineage>
</organism>
<accession>A0A1A9VD26</accession>
<evidence type="ECO:0008006" key="4">
    <source>
        <dbReference type="Google" id="ProtNLM"/>
    </source>
</evidence>
<evidence type="ECO:0000313" key="2">
    <source>
        <dbReference type="EnsemblMetazoa" id="GAUT033382-PA"/>
    </source>
</evidence>
<dbReference type="EnsemblMetazoa" id="GAUT033382-RA">
    <property type="protein sequence ID" value="GAUT033382-PA"/>
    <property type="gene ID" value="GAUT033382"/>
</dbReference>
<evidence type="ECO:0000256" key="1">
    <source>
        <dbReference type="SAM" id="MobiDB-lite"/>
    </source>
</evidence>